<dbReference type="CDD" id="cd10336">
    <property type="entry name" value="SLC6sbd_Tyt1-Like"/>
    <property type="match status" value="1"/>
</dbReference>
<feature type="transmembrane region" description="Helical" evidence="7">
    <location>
        <begin position="434"/>
        <end position="457"/>
    </location>
</feature>
<dbReference type="GO" id="GO:0015293">
    <property type="term" value="F:symporter activity"/>
    <property type="evidence" value="ECO:0007669"/>
    <property type="project" value="UniProtKB-KW"/>
</dbReference>
<dbReference type="PROSITE" id="PS50267">
    <property type="entry name" value="NA_NEUROTRAN_SYMP_3"/>
    <property type="match status" value="1"/>
</dbReference>
<evidence type="ECO:0000256" key="1">
    <source>
        <dbReference type="ARBA" id="ARBA00004141"/>
    </source>
</evidence>
<dbReference type="STRING" id="1120920.SAMN03080599_02035"/>
<dbReference type="InterPro" id="IPR037272">
    <property type="entry name" value="SNS_sf"/>
</dbReference>
<sequence length="460" mass="50116">MAVESNVTAERIKDQNPRDQFKSQLGFIFAAAGSAVGLGNIWRFPYITGTNGGGAFVLVYLICMLLIGVSLLLVEFTIGRSGKSNAIDSYRKIRKWAKWIGFLGFFSAFIFLSYYSVVSGWTVFYSIQSFFGLNGLAPDQMGNFFGAFISDPVKPLLYHGVFMALTVFIIIKGISQGIEKYTKIMMPMLFVLLIVLVGRSMTLPNAWEGIKWYLTPDLSKVTAGVWIAALGQVFFSLSVGMSGMVTYASYLNEKENLPKTSLIVSLMDSAVALLAGLIIFPAVFSFGMEPGAGPGLVFITLPAVFAQMPLGSLFSFMFFVLLAIACLTSSISILEMPVSYLIEKFKLSRMNASLLVGAIAYVLGIAVSFSFGIWGDVTFFGKGIFDLFDYFGSNISLPLGGLAAAILVGWFWGEKEAVAEVSNNGTIQGSIVKIWFPVVKYVVPIVIVLIFLSNLGILKI</sequence>
<dbReference type="PRINTS" id="PR00176">
    <property type="entry name" value="NANEUSMPORT"/>
</dbReference>
<organism evidence="8 9">
    <name type="scientific">Acidaminobacter hydrogenoformans DSM 2784</name>
    <dbReference type="NCBI Taxonomy" id="1120920"/>
    <lineage>
        <taxon>Bacteria</taxon>
        <taxon>Bacillati</taxon>
        <taxon>Bacillota</taxon>
        <taxon>Clostridia</taxon>
        <taxon>Peptostreptococcales</taxon>
        <taxon>Acidaminobacteraceae</taxon>
        <taxon>Acidaminobacter</taxon>
    </lineage>
</organism>
<comment type="subcellular location">
    <subcellularLocation>
        <location evidence="1">Membrane</location>
        <topology evidence="1">Multi-pass membrane protein</topology>
    </subcellularLocation>
</comment>
<evidence type="ECO:0000256" key="5">
    <source>
        <dbReference type="ARBA" id="ARBA00023136"/>
    </source>
</evidence>
<evidence type="ECO:0000256" key="2">
    <source>
        <dbReference type="ARBA" id="ARBA00022448"/>
    </source>
</evidence>
<keyword evidence="3 6" id="KW-0812">Transmembrane</keyword>
<keyword evidence="2 6" id="KW-0813">Transport</keyword>
<keyword evidence="9" id="KW-1185">Reference proteome</keyword>
<evidence type="ECO:0000256" key="3">
    <source>
        <dbReference type="ARBA" id="ARBA00022692"/>
    </source>
</evidence>
<dbReference type="NCBIfam" id="NF037979">
    <property type="entry name" value="Na_transp"/>
    <property type="match status" value="1"/>
</dbReference>
<evidence type="ECO:0000256" key="7">
    <source>
        <dbReference type="SAM" id="Phobius"/>
    </source>
</evidence>
<feature type="transmembrane region" description="Helical" evidence="7">
    <location>
        <begin position="223"/>
        <end position="250"/>
    </location>
</feature>
<dbReference type="PROSITE" id="PS00610">
    <property type="entry name" value="NA_NEUROTRAN_SYMP_1"/>
    <property type="match status" value="1"/>
</dbReference>
<feature type="transmembrane region" description="Helical" evidence="7">
    <location>
        <begin position="25"/>
        <end position="42"/>
    </location>
</feature>
<dbReference type="Pfam" id="PF00209">
    <property type="entry name" value="SNF"/>
    <property type="match status" value="2"/>
</dbReference>
<keyword evidence="6" id="KW-0769">Symport</keyword>
<name>A0A1G5S2C9_9FIRM</name>
<dbReference type="SUPFAM" id="SSF161070">
    <property type="entry name" value="SNF-like"/>
    <property type="match status" value="1"/>
</dbReference>
<dbReference type="PANTHER" id="PTHR42948:SF1">
    <property type="entry name" value="TRANSPORTER"/>
    <property type="match status" value="1"/>
</dbReference>
<dbReference type="EMBL" id="FMWL01000010">
    <property type="protein sequence ID" value="SCZ80000.1"/>
    <property type="molecule type" value="Genomic_DNA"/>
</dbReference>
<evidence type="ECO:0000256" key="6">
    <source>
        <dbReference type="RuleBase" id="RU003732"/>
    </source>
</evidence>
<feature type="transmembrane region" description="Helical" evidence="7">
    <location>
        <begin position="186"/>
        <end position="203"/>
    </location>
</feature>
<dbReference type="AlphaFoldDB" id="A0A1G5S2C9"/>
<dbReference type="Proteomes" id="UP000199208">
    <property type="component" value="Unassembled WGS sequence"/>
</dbReference>
<dbReference type="OrthoDB" id="9762833at2"/>
<dbReference type="PANTHER" id="PTHR42948">
    <property type="entry name" value="TRANSPORTER"/>
    <property type="match status" value="1"/>
</dbReference>
<feature type="transmembrane region" description="Helical" evidence="7">
    <location>
        <begin position="99"/>
        <end position="124"/>
    </location>
</feature>
<dbReference type="InterPro" id="IPR000175">
    <property type="entry name" value="Na/ntran_symport"/>
</dbReference>
<feature type="transmembrane region" description="Helical" evidence="7">
    <location>
        <begin position="354"/>
        <end position="375"/>
    </location>
</feature>
<gene>
    <name evidence="8" type="ORF">SAMN03080599_02035</name>
</gene>
<feature type="transmembrane region" description="Helical" evidence="7">
    <location>
        <begin position="395"/>
        <end position="413"/>
    </location>
</feature>
<proteinExistence type="inferred from homology"/>
<dbReference type="RefSeq" id="WP_092591137.1">
    <property type="nucleotide sequence ID" value="NZ_FMWL01000010.1"/>
</dbReference>
<dbReference type="GO" id="GO:0016020">
    <property type="term" value="C:membrane"/>
    <property type="evidence" value="ECO:0007669"/>
    <property type="project" value="UniProtKB-SubCell"/>
</dbReference>
<feature type="transmembrane region" description="Helical" evidence="7">
    <location>
        <begin position="262"/>
        <end position="288"/>
    </location>
</feature>
<feature type="transmembrane region" description="Helical" evidence="7">
    <location>
        <begin position="54"/>
        <end position="78"/>
    </location>
</feature>
<comment type="similarity">
    <text evidence="6">Belongs to the sodium:neurotransmitter symporter (SNF) (TC 2.A.22) family.</text>
</comment>
<dbReference type="InterPro" id="IPR047218">
    <property type="entry name" value="YocR/YhdH-like"/>
</dbReference>
<accession>A0A1G5S2C9</accession>
<keyword evidence="4 7" id="KW-1133">Transmembrane helix</keyword>
<protein>
    <recommendedName>
        <fullName evidence="6">Transporter</fullName>
    </recommendedName>
</protein>
<feature type="transmembrane region" description="Helical" evidence="7">
    <location>
        <begin position="156"/>
        <end position="174"/>
    </location>
</feature>
<evidence type="ECO:0000256" key="4">
    <source>
        <dbReference type="ARBA" id="ARBA00022989"/>
    </source>
</evidence>
<keyword evidence="5 7" id="KW-0472">Membrane</keyword>
<feature type="transmembrane region" description="Helical" evidence="7">
    <location>
        <begin position="308"/>
        <end position="334"/>
    </location>
</feature>
<evidence type="ECO:0000313" key="9">
    <source>
        <dbReference type="Proteomes" id="UP000199208"/>
    </source>
</evidence>
<reference evidence="8 9" key="1">
    <citation type="submission" date="2016-10" db="EMBL/GenBank/DDBJ databases">
        <authorList>
            <person name="de Groot N.N."/>
        </authorList>
    </citation>
    <scope>NUCLEOTIDE SEQUENCE [LARGE SCALE GENOMIC DNA]</scope>
    <source>
        <strain evidence="8 9">DSM 2784</strain>
    </source>
</reference>
<evidence type="ECO:0000313" key="8">
    <source>
        <dbReference type="EMBL" id="SCZ80000.1"/>
    </source>
</evidence>